<comment type="caution">
    <text evidence="4">The sequence shown here is derived from an EMBL/GenBank/DDBJ whole genome shotgun (WGS) entry which is preliminary data.</text>
</comment>
<dbReference type="AlphaFoldDB" id="C0GGS1"/>
<dbReference type="PANTHER" id="PTHR33392:SF6">
    <property type="entry name" value="POLYISOPRENYL-TEICHOIC ACID--PEPTIDOGLYCAN TEICHOIC ACID TRANSFERASE TAGU"/>
    <property type="match status" value="1"/>
</dbReference>
<protein>
    <submittedName>
        <fullName evidence="4">Cell envelope-related transcriptional attenuator</fullName>
    </submittedName>
</protein>
<evidence type="ECO:0000256" key="1">
    <source>
        <dbReference type="ARBA" id="ARBA00006068"/>
    </source>
</evidence>
<feature type="domain" description="Cell envelope-related transcriptional attenuator" evidence="3">
    <location>
        <begin position="69"/>
        <end position="215"/>
    </location>
</feature>
<keyword evidence="5" id="KW-1185">Reference proteome</keyword>
<proteinExistence type="inferred from homology"/>
<keyword evidence="2" id="KW-0732">Signal</keyword>
<dbReference type="EMBL" id="ACJM01000007">
    <property type="protein sequence ID" value="EEG77512.1"/>
    <property type="molecule type" value="Genomic_DNA"/>
</dbReference>
<evidence type="ECO:0000256" key="2">
    <source>
        <dbReference type="SAM" id="SignalP"/>
    </source>
</evidence>
<dbReference type="InterPro" id="IPR050922">
    <property type="entry name" value="LytR/CpsA/Psr_CW_biosynth"/>
</dbReference>
<evidence type="ECO:0000313" key="5">
    <source>
        <dbReference type="Proteomes" id="UP000006443"/>
    </source>
</evidence>
<comment type="similarity">
    <text evidence="1">Belongs to the LytR/CpsA/Psr (LCP) family.</text>
</comment>
<reference evidence="4 5" key="1">
    <citation type="submission" date="2009-02" db="EMBL/GenBank/DDBJ databases">
        <title>Sequencing of the draft genome and assembly of Dethiobacter alkaliphilus AHT 1.</title>
        <authorList>
            <consortium name="US DOE Joint Genome Institute (JGI-PGF)"/>
            <person name="Lucas S."/>
            <person name="Copeland A."/>
            <person name="Lapidus A."/>
            <person name="Glavina del Rio T."/>
            <person name="Dalin E."/>
            <person name="Tice H."/>
            <person name="Bruce D."/>
            <person name="Goodwin L."/>
            <person name="Pitluck S."/>
            <person name="Larimer F."/>
            <person name="Land M.L."/>
            <person name="Hauser L."/>
            <person name="Muyzer G."/>
        </authorList>
    </citation>
    <scope>NUCLEOTIDE SEQUENCE [LARGE SCALE GENOMIC DNA]</scope>
    <source>
        <strain evidence="4 5">AHT 1</strain>
    </source>
</reference>
<dbReference type="InterPro" id="IPR004474">
    <property type="entry name" value="LytR_CpsA_psr"/>
</dbReference>
<dbReference type="Pfam" id="PF03816">
    <property type="entry name" value="LytR_cpsA_psr"/>
    <property type="match status" value="1"/>
</dbReference>
<dbReference type="Gene3D" id="3.40.630.190">
    <property type="entry name" value="LCP protein"/>
    <property type="match status" value="1"/>
</dbReference>
<name>C0GGS1_DETAL</name>
<dbReference type="PANTHER" id="PTHR33392">
    <property type="entry name" value="POLYISOPRENYL-TEICHOIC ACID--PEPTIDOGLYCAN TEICHOIC ACID TRANSFERASE TAGU"/>
    <property type="match status" value="1"/>
</dbReference>
<dbReference type="eggNOG" id="COG1316">
    <property type="taxonomic scope" value="Bacteria"/>
</dbReference>
<dbReference type="RefSeq" id="WP_008516508.1">
    <property type="nucleotide sequence ID" value="NZ_ACJM01000007.1"/>
</dbReference>
<feature type="signal peptide" evidence="2">
    <location>
        <begin position="1"/>
        <end position="26"/>
    </location>
</feature>
<dbReference type="OrthoDB" id="9782542at2"/>
<dbReference type="Proteomes" id="UP000006443">
    <property type="component" value="Unassembled WGS sequence"/>
</dbReference>
<dbReference type="STRING" id="555088.DealDRAFT_1635"/>
<sequence>MAKKRNTKRIIAFVMLFALLAGAAWAYSVWVRVYDRADDDYVRDPSIEETPGITNILIIGVDAAGDVGRADSIIVMSLNEATEDVSLISIPRDSRVEIPDRGMDKINHAMAYQGISLMRSTVENLLGVPIHHYVFTNFSGFQNIVDSVGGVTLDVERSMTVRDPDTREQITLQPGVQKLNGAEALSYVRFRRDGEGDFGRMRRQQQFLKAIADEIMESTNVLRMPQFLENVARHVRTDMSIPRLLRFSNTAARLDLEEVNAIQLKGSPTMIDRVSYVRLDEEFMKDTIQRYLRWEQAAETEEG</sequence>
<dbReference type="NCBIfam" id="TIGR00350">
    <property type="entry name" value="lytR_cpsA_psr"/>
    <property type="match status" value="1"/>
</dbReference>
<gene>
    <name evidence="4" type="ORF">DealDRAFT_1635</name>
</gene>
<feature type="chain" id="PRO_5002898650" evidence="2">
    <location>
        <begin position="27"/>
        <end position="303"/>
    </location>
</feature>
<organism evidence="4 5">
    <name type="scientific">Dethiobacter alkaliphilus AHT 1</name>
    <dbReference type="NCBI Taxonomy" id="555088"/>
    <lineage>
        <taxon>Bacteria</taxon>
        <taxon>Bacillati</taxon>
        <taxon>Bacillota</taxon>
        <taxon>Dethiobacteria</taxon>
        <taxon>Dethiobacterales</taxon>
        <taxon>Dethiobacteraceae</taxon>
        <taxon>Dethiobacter</taxon>
    </lineage>
</organism>
<evidence type="ECO:0000259" key="3">
    <source>
        <dbReference type="Pfam" id="PF03816"/>
    </source>
</evidence>
<evidence type="ECO:0000313" key="4">
    <source>
        <dbReference type="EMBL" id="EEG77512.1"/>
    </source>
</evidence>
<accession>C0GGS1</accession>